<dbReference type="EMBL" id="BAAAEW010000042">
    <property type="protein sequence ID" value="GAA0766119.1"/>
    <property type="molecule type" value="Genomic_DNA"/>
</dbReference>
<feature type="domain" description="VOC" evidence="1">
    <location>
        <begin position="2"/>
        <end position="128"/>
    </location>
</feature>
<dbReference type="RefSeq" id="WP_141290760.1">
    <property type="nucleotide sequence ID" value="NZ_BAAAEW010000042.1"/>
</dbReference>
<protein>
    <submittedName>
        <fullName evidence="2">VOC family protein</fullName>
    </submittedName>
</protein>
<evidence type="ECO:0000313" key="3">
    <source>
        <dbReference type="Proteomes" id="UP001500279"/>
    </source>
</evidence>
<reference evidence="3" key="1">
    <citation type="journal article" date="2019" name="Int. J. Syst. Evol. Microbiol.">
        <title>The Global Catalogue of Microorganisms (GCM) 10K type strain sequencing project: providing services to taxonomists for standard genome sequencing and annotation.</title>
        <authorList>
            <consortium name="The Broad Institute Genomics Platform"/>
            <consortium name="The Broad Institute Genome Sequencing Center for Infectious Disease"/>
            <person name="Wu L."/>
            <person name="Ma J."/>
        </authorList>
    </citation>
    <scope>NUCLEOTIDE SEQUENCE [LARGE SCALE GENOMIC DNA]</scope>
    <source>
        <strain evidence="3">JCM 15503</strain>
    </source>
</reference>
<dbReference type="InterPro" id="IPR029068">
    <property type="entry name" value="Glyas_Bleomycin-R_OHBP_Dase"/>
</dbReference>
<dbReference type="SUPFAM" id="SSF54593">
    <property type="entry name" value="Glyoxalase/Bleomycin resistance protein/Dihydroxybiphenyl dioxygenase"/>
    <property type="match status" value="1"/>
</dbReference>
<dbReference type="InterPro" id="IPR037523">
    <property type="entry name" value="VOC_core"/>
</dbReference>
<keyword evidence="3" id="KW-1185">Reference proteome</keyword>
<dbReference type="PANTHER" id="PTHR36437">
    <property type="entry name" value="GLYOXALASE/BLEOMYCIN RESISTANCE PROTEIN/DIOXYGENASE"/>
    <property type="match status" value="1"/>
</dbReference>
<sequence length="135" mass="14603">MQIKFSSVPVDDQDKALAFYTEVLGFEKCADIPMGPQYRWLTVTAPEGMAGVELVLEPMGFPPAKVYQQALFDAGVPATAFITSDVHAEKARLAAKSVRFRGEPVNMGPIIAVMFEDTCGNLIHLVQPLVAPPAP</sequence>
<evidence type="ECO:0000259" key="1">
    <source>
        <dbReference type="PROSITE" id="PS51819"/>
    </source>
</evidence>
<comment type="caution">
    <text evidence="2">The sequence shown here is derived from an EMBL/GenBank/DDBJ whole genome shotgun (WGS) entry which is preliminary data.</text>
</comment>
<dbReference type="PROSITE" id="PS51819">
    <property type="entry name" value="VOC"/>
    <property type="match status" value="1"/>
</dbReference>
<dbReference type="Proteomes" id="UP001500279">
    <property type="component" value="Unassembled WGS sequence"/>
</dbReference>
<dbReference type="InterPro" id="IPR004360">
    <property type="entry name" value="Glyas_Fos-R_dOase_dom"/>
</dbReference>
<dbReference type="Pfam" id="PF00903">
    <property type="entry name" value="Glyoxalase"/>
    <property type="match status" value="1"/>
</dbReference>
<proteinExistence type="predicted"/>
<name>A0ABP3VUV6_9BURK</name>
<dbReference type="PANTHER" id="PTHR36437:SF2">
    <property type="entry name" value="GLYOXALASE_BLEOMYCIN RESISTANCE PROTEIN_DIOXYGENASE"/>
    <property type="match status" value="1"/>
</dbReference>
<evidence type="ECO:0000313" key="2">
    <source>
        <dbReference type="EMBL" id="GAA0766119.1"/>
    </source>
</evidence>
<accession>A0ABP3VUV6</accession>
<organism evidence="2 3">
    <name type="scientific">Ideonella azotifigens</name>
    <dbReference type="NCBI Taxonomy" id="513160"/>
    <lineage>
        <taxon>Bacteria</taxon>
        <taxon>Pseudomonadati</taxon>
        <taxon>Pseudomonadota</taxon>
        <taxon>Betaproteobacteria</taxon>
        <taxon>Burkholderiales</taxon>
        <taxon>Sphaerotilaceae</taxon>
        <taxon>Ideonella</taxon>
    </lineage>
</organism>
<gene>
    <name evidence="2" type="ORF">GCM10009107_53930</name>
</gene>
<dbReference type="Gene3D" id="3.10.180.10">
    <property type="entry name" value="2,3-Dihydroxybiphenyl 1,2-Dioxygenase, domain 1"/>
    <property type="match status" value="1"/>
</dbReference>